<proteinExistence type="predicted"/>
<keyword evidence="1" id="KW-0472">Membrane</keyword>
<keyword evidence="1" id="KW-1133">Transmembrane helix</keyword>
<dbReference type="InterPro" id="IPR009936">
    <property type="entry name" value="DUF1468"/>
</dbReference>
<name>A0A6N3FTH8_9ENTR</name>
<feature type="transmembrane region" description="Helical" evidence="1">
    <location>
        <begin position="91"/>
        <end position="108"/>
    </location>
</feature>
<accession>A0A6N3FTH8</accession>
<keyword evidence="1" id="KW-0812">Transmembrane</keyword>
<feature type="transmembrane region" description="Helical" evidence="1">
    <location>
        <begin position="140"/>
        <end position="160"/>
    </location>
</feature>
<gene>
    <name evidence="3" type="ORF">EMLFYP7_02811</name>
</gene>
<feature type="domain" description="DUF1468" evidence="2">
    <location>
        <begin position="22"/>
        <end position="161"/>
    </location>
</feature>
<dbReference type="AlphaFoldDB" id="A0A6N3FTH8"/>
<dbReference type="Pfam" id="PF07331">
    <property type="entry name" value="TctB"/>
    <property type="match status" value="1"/>
</dbReference>
<dbReference type="OrthoDB" id="6631416at2"/>
<protein>
    <submittedName>
        <fullName evidence="3">Tripartite tricarboxylate transporter TctB family protein</fullName>
    </submittedName>
</protein>
<feature type="transmembrane region" description="Helical" evidence="1">
    <location>
        <begin position="21"/>
        <end position="39"/>
    </location>
</feature>
<evidence type="ECO:0000313" key="3">
    <source>
        <dbReference type="EMBL" id="VYU55156.1"/>
    </source>
</evidence>
<reference evidence="3" key="1">
    <citation type="submission" date="2019-11" db="EMBL/GenBank/DDBJ databases">
        <authorList>
            <person name="Feng L."/>
        </authorList>
    </citation>
    <scope>NUCLEOTIDE SEQUENCE</scope>
    <source>
        <strain evidence="3">EMassiliensisLFYP7</strain>
    </source>
</reference>
<feature type="transmembrane region" description="Helical" evidence="1">
    <location>
        <begin position="59"/>
        <end position="79"/>
    </location>
</feature>
<sequence>MVSKKMTSPSADLRRSSVTTTAVVTLLLCAIAGAVIYFASDFPATAIETDIGAGAFPMFYASVLILLALALLWGSLRRAPQAVAEKTDKMAWFRTATGVALMLVYIVLMSYVGYLVTTPLFLICIMVLMGYRRPVLTPSIAALMTGILWLLFVEALQVPLPVGSLFE</sequence>
<evidence type="ECO:0000256" key="1">
    <source>
        <dbReference type="SAM" id="Phobius"/>
    </source>
</evidence>
<organism evidence="3">
    <name type="scientific">Phytobacter massiliensis</name>
    <dbReference type="NCBI Taxonomy" id="1485952"/>
    <lineage>
        <taxon>Bacteria</taxon>
        <taxon>Pseudomonadati</taxon>
        <taxon>Pseudomonadota</taxon>
        <taxon>Gammaproteobacteria</taxon>
        <taxon>Enterobacterales</taxon>
        <taxon>Enterobacteriaceae</taxon>
        <taxon>Phytobacter</taxon>
    </lineage>
</organism>
<dbReference type="EMBL" id="CACRTZ010000032">
    <property type="protein sequence ID" value="VYU55156.1"/>
    <property type="molecule type" value="Genomic_DNA"/>
</dbReference>
<evidence type="ECO:0000259" key="2">
    <source>
        <dbReference type="Pfam" id="PF07331"/>
    </source>
</evidence>
<dbReference type="RefSeq" id="WP_044185744.1">
    <property type="nucleotide sequence ID" value="NZ_CABKSF010000007.1"/>
</dbReference>